<dbReference type="EC" id="5.1.3.15" evidence="3 5"/>
<dbReference type="GO" id="GO:0005975">
    <property type="term" value="P:carbohydrate metabolic process"/>
    <property type="evidence" value="ECO:0007669"/>
    <property type="project" value="InterPro"/>
</dbReference>
<evidence type="ECO:0000313" key="9">
    <source>
        <dbReference type="Proteomes" id="UP000298138"/>
    </source>
</evidence>
<dbReference type="EMBL" id="ML220130">
    <property type="protein sequence ID" value="TGZ79627.1"/>
    <property type="molecule type" value="Genomic_DNA"/>
</dbReference>
<keyword evidence="4 5" id="KW-0413">Isomerase</keyword>
<feature type="binding site" evidence="7">
    <location>
        <position position="104"/>
    </location>
    <ligand>
        <name>substrate</name>
    </ligand>
</feature>
<dbReference type="PANTHER" id="PTHR11122">
    <property type="entry name" value="APOSPORY-ASSOCIATED PROTEIN C-RELATED"/>
    <property type="match status" value="1"/>
</dbReference>
<dbReference type="InterPro" id="IPR014718">
    <property type="entry name" value="GH-type_carb-bd"/>
</dbReference>
<dbReference type="InParanoid" id="A0A4S2MT36"/>
<dbReference type="OrthoDB" id="1659429at2759"/>
<dbReference type="PIRSF" id="PIRSF016020">
    <property type="entry name" value="PHexose_mutarotase"/>
    <property type="match status" value="1"/>
</dbReference>
<sequence length="307" mass="33478">MVERSNKPGPLNPTSSTLADTATFETHSDRVKLSLPTGETAEILLHGATVISWKAGGEEKLWLSEKAVLDGSKAVRGGIPLVFPVFGKTTSGPTSALPQHGFARVSKWEVLGKSSASATSICVDFGLGSENVIVDFRKQWPFDFGLIYSVTLTPMSLETKLLVRNEGNQAFDFQTLFHTYLRVADVGNVKVLGLKGVTYRDKTQGGAEIKEEPEAVEVKGEIDRMYVQAPGEVQVEESGKTVYTVTRTEDVKDVVVWNPWENASKNMGDFGPETGYRNMICVEAGTVSEWNTLEPQTVWEGGVTVSL</sequence>
<dbReference type="PANTHER" id="PTHR11122:SF13">
    <property type="entry name" value="GLUCOSE-6-PHOSPHATE 1-EPIMERASE"/>
    <property type="match status" value="1"/>
</dbReference>
<dbReference type="InterPro" id="IPR011013">
    <property type="entry name" value="Gal_mutarotase_sf_dom"/>
</dbReference>
<feature type="active site" evidence="6">
    <location>
        <position position="283"/>
    </location>
</feature>
<accession>A0A4S2MT36</accession>
<evidence type="ECO:0000256" key="7">
    <source>
        <dbReference type="PIRSR" id="PIRSR016020-2"/>
    </source>
</evidence>
<evidence type="ECO:0000256" key="3">
    <source>
        <dbReference type="ARBA" id="ARBA00012083"/>
    </source>
</evidence>
<comment type="function">
    <text evidence="5">Catalyzes the interconversion between the alpha and beta anomers from at least three hexose 6-phosphate sugars (Glc6P, Gal6P, and Man6P).</text>
</comment>
<evidence type="ECO:0000313" key="8">
    <source>
        <dbReference type="EMBL" id="TGZ79627.1"/>
    </source>
</evidence>
<evidence type="ECO:0000256" key="5">
    <source>
        <dbReference type="PIRNR" id="PIRNR016020"/>
    </source>
</evidence>
<organism evidence="8 9">
    <name type="scientific">Ascodesmis nigricans</name>
    <dbReference type="NCBI Taxonomy" id="341454"/>
    <lineage>
        <taxon>Eukaryota</taxon>
        <taxon>Fungi</taxon>
        <taxon>Dikarya</taxon>
        <taxon>Ascomycota</taxon>
        <taxon>Pezizomycotina</taxon>
        <taxon>Pezizomycetes</taxon>
        <taxon>Pezizales</taxon>
        <taxon>Ascodesmidaceae</taxon>
        <taxon>Ascodesmis</taxon>
    </lineage>
</organism>
<feature type="binding site" evidence="7">
    <location>
        <position position="99"/>
    </location>
    <ligand>
        <name>substrate</name>
    </ligand>
</feature>
<protein>
    <recommendedName>
        <fullName evidence="3 5">Glucose-6-phosphate 1-epimerase</fullName>
        <ecNumber evidence="3 5">5.1.3.15</ecNumber>
    </recommendedName>
</protein>
<keyword evidence="9" id="KW-1185">Reference proteome</keyword>
<name>A0A4S2MT36_9PEZI</name>
<dbReference type="GO" id="GO:0030246">
    <property type="term" value="F:carbohydrate binding"/>
    <property type="evidence" value="ECO:0007669"/>
    <property type="project" value="UniProtKB-UniRule"/>
</dbReference>
<dbReference type="AlphaFoldDB" id="A0A4S2MT36"/>
<dbReference type="Proteomes" id="UP000298138">
    <property type="component" value="Unassembled WGS sequence"/>
</dbReference>
<evidence type="ECO:0000256" key="2">
    <source>
        <dbReference type="ARBA" id="ARBA00005866"/>
    </source>
</evidence>
<dbReference type="Pfam" id="PF01263">
    <property type="entry name" value="Aldose_epim"/>
    <property type="match status" value="1"/>
</dbReference>
<feature type="active site" evidence="6">
    <location>
        <position position="178"/>
    </location>
</feature>
<dbReference type="CDD" id="cd09020">
    <property type="entry name" value="D-hex-6-P-epi_like"/>
    <property type="match status" value="1"/>
</dbReference>
<gene>
    <name evidence="8" type="ORF">EX30DRAFT_333179</name>
</gene>
<comment type="catalytic activity">
    <reaction evidence="1">
        <text>alpha-D-glucose 6-phosphate = beta-D-glucose 6-phosphate</text>
        <dbReference type="Rhea" id="RHEA:16249"/>
        <dbReference type="ChEBI" id="CHEBI:58225"/>
        <dbReference type="ChEBI" id="CHEBI:58247"/>
        <dbReference type="EC" id="5.1.3.15"/>
    </reaction>
</comment>
<dbReference type="STRING" id="341454.A0A4S2MT36"/>
<evidence type="ECO:0000256" key="1">
    <source>
        <dbReference type="ARBA" id="ARBA00001096"/>
    </source>
</evidence>
<dbReference type="InterPro" id="IPR008183">
    <property type="entry name" value="Aldose_1/G6P_1-epimerase"/>
</dbReference>
<dbReference type="InterPro" id="IPR025532">
    <property type="entry name" value="G6P_1-epimerase"/>
</dbReference>
<comment type="similarity">
    <text evidence="2 5">Belongs to the glucose-6-phosphate 1-epimerase family.</text>
</comment>
<proteinExistence type="inferred from homology"/>
<dbReference type="SUPFAM" id="SSF74650">
    <property type="entry name" value="Galactose mutarotase-like"/>
    <property type="match status" value="1"/>
</dbReference>
<dbReference type="GO" id="GO:0005737">
    <property type="term" value="C:cytoplasm"/>
    <property type="evidence" value="ECO:0007669"/>
    <property type="project" value="TreeGrafter"/>
</dbReference>
<dbReference type="FunCoup" id="A0A4S2MT36">
    <property type="interactions" value="266"/>
</dbReference>
<reference evidence="8 9" key="1">
    <citation type="submission" date="2019-04" db="EMBL/GenBank/DDBJ databases">
        <title>Comparative genomics and transcriptomics to analyze fruiting body development in filamentous ascomycetes.</title>
        <authorList>
            <consortium name="DOE Joint Genome Institute"/>
            <person name="Lutkenhaus R."/>
            <person name="Traeger S."/>
            <person name="Breuer J."/>
            <person name="Kuo A."/>
            <person name="Lipzen A."/>
            <person name="Pangilinan J."/>
            <person name="Dilworth D."/>
            <person name="Sandor L."/>
            <person name="Poggeler S."/>
            <person name="Barry K."/>
            <person name="Grigoriev I.V."/>
            <person name="Nowrousian M."/>
        </authorList>
    </citation>
    <scope>NUCLEOTIDE SEQUENCE [LARGE SCALE GENOMIC DNA]</scope>
    <source>
        <strain evidence="8 9">CBS 389.68</strain>
    </source>
</reference>
<evidence type="ECO:0000256" key="4">
    <source>
        <dbReference type="ARBA" id="ARBA00023235"/>
    </source>
</evidence>
<evidence type="ECO:0000256" key="6">
    <source>
        <dbReference type="PIRSR" id="PIRSR016020-1"/>
    </source>
</evidence>
<dbReference type="Gene3D" id="2.70.98.10">
    <property type="match status" value="1"/>
</dbReference>
<dbReference type="GO" id="GO:0047938">
    <property type="term" value="F:glucose-6-phosphate 1-epimerase activity"/>
    <property type="evidence" value="ECO:0007669"/>
    <property type="project" value="UniProtKB-UniRule"/>
</dbReference>
<feature type="binding site" evidence="7">
    <location>
        <position position="76"/>
    </location>
    <ligand>
        <name>substrate</name>
    </ligand>
</feature>